<dbReference type="InterPro" id="IPR001647">
    <property type="entry name" value="HTH_TetR"/>
</dbReference>
<dbReference type="PROSITE" id="PS01081">
    <property type="entry name" value="HTH_TETR_1"/>
    <property type="match status" value="1"/>
</dbReference>
<dbReference type="InterPro" id="IPR023772">
    <property type="entry name" value="DNA-bd_HTH_TetR-type_CS"/>
</dbReference>
<evidence type="ECO:0000256" key="3">
    <source>
        <dbReference type="ARBA" id="ARBA00023163"/>
    </source>
</evidence>
<protein>
    <submittedName>
        <fullName evidence="6">Transcriptional regulator RaaS</fullName>
    </submittedName>
</protein>
<dbReference type="EMBL" id="BAABAE010000003">
    <property type="protein sequence ID" value="GAA3744853.1"/>
    <property type="molecule type" value="Genomic_DNA"/>
</dbReference>
<accession>A0ABP7FQ22</accession>
<dbReference type="SUPFAM" id="SSF46689">
    <property type="entry name" value="Homeodomain-like"/>
    <property type="match status" value="1"/>
</dbReference>
<evidence type="ECO:0000256" key="1">
    <source>
        <dbReference type="ARBA" id="ARBA00023015"/>
    </source>
</evidence>
<keyword evidence="1" id="KW-0805">Transcription regulation</keyword>
<evidence type="ECO:0000256" key="2">
    <source>
        <dbReference type="ARBA" id="ARBA00023125"/>
    </source>
</evidence>
<dbReference type="PANTHER" id="PTHR30055">
    <property type="entry name" value="HTH-TYPE TRANSCRIPTIONAL REGULATOR RUTR"/>
    <property type="match status" value="1"/>
</dbReference>
<dbReference type="InterPro" id="IPR041484">
    <property type="entry name" value="TetR_C_25"/>
</dbReference>
<dbReference type="RefSeq" id="WP_344756321.1">
    <property type="nucleotide sequence ID" value="NZ_BAABAE010000003.1"/>
</dbReference>
<keyword evidence="7" id="KW-1185">Reference proteome</keyword>
<reference evidence="7" key="1">
    <citation type="journal article" date="2019" name="Int. J. Syst. Evol. Microbiol.">
        <title>The Global Catalogue of Microorganisms (GCM) 10K type strain sequencing project: providing services to taxonomists for standard genome sequencing and annotation.</title>
        <authorList>
            <consortium name="The Broad Institute Genomics Platform"/>
            <consortium name="The Broad Institute Genome Sequencing Center for Infectious Disease"/>
            <person name="Wu L."/>
            <person name="Ma J."/>
        </authorList>
    </citation>
    <scope>NUCLEOTIDE SEQUENCE [LARGE SCALE GENOMIC DNA]</scope>
    <source>
        <strain evidence="7">JCM 16949</strain>
    </source>
</reference>
<evidence type="ECO:0000259" key="5">
    <source>
        <dbReference type="PROSITE" id="PS50977"/>
    </source>
</evidence>
<dbReference type="Pfam" id="PF00440">
    <property type="entry name" value="TetR_N"/>
    <property type="match status" value="1"/>
</dbReference>
<sequence>MRTAEPAPESDLTARARLRNSAIEVFAARGFGASVRDIAAHAGVSAGLITHHFGSKANLRTECDTEVVRLYRVLKSDGIARPPAQSMWMIAELDDYAAMFVYILRSVREGGPAGKQILEHLIEEAIAFSEEGVASGVVRSSRDPAARARYLVTSSLGGIILQLSLQPQLELAEVGPTVRRIVDEITLPTLELYTEGVIADRRFLDEYLRYANHASTTESETTP</sequence>
<feature type="domain" description="HTH tetR-type" evidence="5">
    <location>
        <begin position="12"/>
        <end position="71"/>
    </location>
</feature>
<keyword evidence="2 4" id="KW-0238">DNA-binding</keyword>
<evidence type="ECO:0000313" key="6">
    <source>
        <dbReference type="EMBL" id="GAA3744853.1"/>
    </source>
</evidence>
<gene>
    <name evidence="6" type="primary">raaS</name>
    <name evidence="6" type="ORF">GCM10022239_20490</name>
</gene>
<dbReference type="Pfam" id="PF17933">
    <property type="entry name" value="TetR_C_25"/>
    <property type="match status" value="1"/>
</dbReference>
<name>A0ABP7FQ22_9MICO</name>
<comment type="caution">
    <text evidence="6">The sequence shown here is derived from an EMBL/GenBank/DDBJ whole genome shotgun (WGS) entry which is preliminary data.</text>
</comment>
<keyword evidence="3" id="KW-0804">Transcription</keyword>
<dbReference type="PRINTS" id="PR00455">
    <property type="entry name" value="HTHTETR"/>
</dbReference>
<feature type="DNA-binding region" description="H-T-H motif" evidence="4">
    <location>
        <begin position="34"/>
        <end position="53"/>
    </location>
</feature>
<dbReference type="Proteomes" id="UP001501004">
    <property type="component" value="Unassembled WGS sequence"/>
</dbReference>
<evidence type="ECO:0000313" key="7">
    <source>
        <dbReference type="Proteomes" id="UP001501004"/>
    </source>
</evidence>
<dbReference type="InterPro" id="IPR050109">
    <property type="entry name" value="HTH-type_TetR-like_transc_reg"/>
</dbReference>
<proteinExistence type="predicted"/>
<dbReference type="PANTHER" id="PTHR30055:SF234">
    <property type="entry name" value="HTH-TYPE TRANSCRIPTIONAL REGULATOR BETI"/>
    <property type="match status" value="1"/>
</dbReference>
<organism evidence="6 7">
    <name type="scientific">Leifsonella bigeumensis</name>
    <dbReference type="NCBI Taxonomy" id="433643"/>
    <lineage>
        <taxon>Bacteria</taxon>
        <taxon>Bacillati</taxon>
        <taxon>Actinomycetota</taxon>
        <taxon>Actinomycetes</taxon>
        <taxon>Micrococcales</taxon>
        <taxon>Microbacteriaceae</taxon>
        <taxon>Leifsonella</taxon>
    </lineage>
</organism>
<dbReference type="Gene3D" id="1.10.357.10">
    <property type="entry name" value="Tetracycline Repressor, domain 2"/>
    <property type="match status" value="1"/>
</dbReference>
<evidence type="ECO:0000256" key="4">
    <source>
        <dbReference type="PROSITE-ProRule" id="PRU00335"/>
    </source>
</evidence>
<dbReference type="InterPro" id="IPR009057">
    <property type="entry name" value="Homeodomain-like_sf"/>
</dbReference>
<dbReference type="PROSITE" id="PS50977">
    <property type="entry name" value="HTH_TETR_2"/>
    <property type="match status" value="1"/>
</dbReference>